<evidence type="ECO:0000256" key="1">
    <source>
        <dbReference type="SAM" id="MobiDB-lite"/>
    </source>
</evidence>
<evidence type="ECO:0000313" key="2">
    <source>
        <dbReference type="EMBL" id="GEM36033.1"/>
    </source>
</evidence>
<protein>
    <submittedName>
        <fullName evidence="2">Uncharacterized protein</fullName>
    </submittedName>
</protein>
<name>A0A511M5W6_9NOCA</name>
<dbReference type="AlphaFoldDB" id="A0A511M5W6"/>
<comment type="caution">
    <text evidence="2">The sequence shown here is derived from an EMBL/GenBank/DDBJ whole genome shotgun (WGS) entry which is preliminary data.</text>
</comment>
<gene>
    <name evidence="2" type="ORF">NN4_05520</name>
</gene>
<sequence length="105" mass="11548">MRDTGQCQTQTKGATGGFDDSRTRPQRAARHRAFDHVQRGAVLHPARIVTLEFGPEPLTSHGERLPDPEHRGVPDERRRAAARLFLGVEMIGGQDDTIDNGTAHA</sequence>
<dbReference type="Proteomes" id="UP000321424">
    <property type="component" value="Unassembled WGS sequence"/>
</dbReference>
<reference evidence="2 3" key="1">
    <citation type="submission" date="2019-07" db="EMBL/GenBank/DDBJ databases">
        <title>Whole genome shotgun sequence of Nocardia ninae NBRC 108245.</title>
        <authorList>
            <person name="Hosoyama A."/>
            <person name="Uohara A."/>
            <person name="Ohji S."/>
            <person name="Ichikawa N."/>
        </authorList>
    </citation>
    <scope>NUCLEOTIDE SEQUENCE [LARGE SCALE GENOMIC DNA]</scope>
    <source>
        <strain evidence="2 3">NBRC 108245</strain>
    </source>
</reference>
<evidence type="ECO:0000313" key="3">
    <source>
        <dbReference type="Proteomes" id="UP000321424"/>
    </source>
</evidence>
<proteinExistence type="predicted"/>
<feature type="region of interest" description="Disordered" evidence="1">
    <location>
        <begin position="56"/>
        <end position="75"/>
    </location>
</feature>
<feature type="compositionally biased region" description="Basic and acidic residues" evidence="1">
    <location>
        <begin position="61"/>
        <end position="75"/>
    </location>
</feature>
<dbReference type="EMBL" id="BJXA01000002">
    <property type="protein sequence ID" value="GEM36033.1"/>
    <property type="molecule type" value="Genomic_DNA"/>
</dbReference>
<organism evidence="2 3">
    <name type="scientific">Nocardia ninae NBRC 108245</name>
    <dbReference type="NCBI Taxonomy" id="1210091"/>
    <lineage>
        <taxon>Bacteria</taxon>
        <taxon>Bacillati</taxon>
        <taxon>Actinomycetota</taxon>
        <taxon>Actinomycetes</taxon>
        <taxon>Mycobacteriales</taxon>
        <taxon>Nocardiaceae</taxon>
        <taxon>Nocardia</taxon>
    </lineage>
</organism>
<accession>A0A511M5W6</accession>
<feature type="region of interest" description="Disordered" evidence="1">
    <location>
        <begin position="1"/>
        <end position="28"/>
    </location>
</feature>
<feature type="compositionally biased region" description="Polar residues" evidence="1">
    <location>
        <begin position="1"/>
        <end position="13"/>
    </location>
</feature>
<keyword evidence="3" id="KW-1185">Reference proteome</keyword>